<keyword evidence="2" id="KW-1185">Reference proteome</keyword>
<evidence type="ECO:0000313" key="1">
    <source>
        <dbReference type="EMBL" id="TFK96416.1"/>
    </source>
</evidence>
<protein>
    <submittedName>
        <fullName evidence="1">Uncharacterized protein</fullName>
    </submittedName>
</protein>
<dbReference type="SUPFAM" id="SSF52047">
    <property type="entry name" value="RNI-like"/>
    <property type="match status" value="1"/>
</dbReference>
<dbReference type="Gene3D" id="3.80.10.10">
    <property type="entry name" value="Ribonuclease Inhibitor"/>
    <property type="match status" value="1"/>
</dbReference>
<sequence length="517" mass="58267">MASTSHPGEVKSLSLPNDILYAIFLLVTESKSRYRYDSIDWSQRLAPWNLAAACKRWRTICLDSPKLWTDLHYLNHTCSTMKPKWGPYDKCVNEVGLRRYYLALERAKDLPLKVTASIQAKAPECCINMLTIAGFRRRNKWSALKIGFTTAVLISWNRHPTQLTTLQILDFDTYTNGYFYDDPPSPKPGYLSFPRKLASSLPSIRAVRISGWNGELSPSESLESLPDQFPWTSLQALSLHQYTGDADPIITLLGACDKLQSFRLHCHNYTTPPEDATLGSEVVSPIQELEIESITFTSQSPNGPISSIFPYVKTPNLRSMRFGLVCLANFEDEGIVTITDEQAIVGLLWRSACQVTDIQFEFSQMAFNPDSKVLLQELKHVQTLTLAQRVDLAEGKLNRIWDCGDSFLDQLIADDGTPFGLPRLEHLKLRNVTFLPTLLIQIVESRLQDGYTSIATLDIEFSFSEELAHLPMYRSILNERLETAIQSGLQINFIDLGSAIPGSTGVSRHFSQFDDVL</sequence>
<gene>
    <name evidence="1" type="ORF">BDV98DRAFT_597676</name>
</gene>
<dbReference type="InterPro" id="IPR032675">
    <property type="entry name" value="LRR_dom_sf"/>
</dbReference>
<evidence type="ECO:0000313" key="2">
    <source>
        <dbReference type="Proteomes" id="UP000305067"/>
    </source>
</evidence>
<reference evidence="1 2" key="1">
    <citation type="journal article" date="2019" name="Nat. Ecol. Evol.">
        <title>Megaphylogeny resolves global patterns of mushroom evolution.</title>
        <authorList>
            <person name="Varga T."/>
            <person name="Krizsan K."/>
            <person name="Foldi C."/>
            <person name="Dima B."/>
            <person name="Sanchez-Garcia M."/>
            <person name="Sanchez-Ramirez S."/>
            <person name="Szollosi G.J."/>
            <person name="Szarkandi J.G."/>
            <person name="Papp V."/>
            <person name="Albert L."/>
            <person name="Andreopoulos W."/>
            <person name="Angelini C."/>
            <person name="Antonin V."/>
            <person name="Barry K.W."/>
            <person name="Bougher N.L."/>
            <person name="Buchanan P."/>
            <person name="Buyck B."/>
            <person name="Bense V."/>
            <person name="Catcheside P."/>
            <person name="Chovatia M."/>
            <person name="Cooper J."/>
            <person name="Damon W."/>
            <person name="Desjardin D."/>
            <person name="Finy P."/>
            <person name="Geml J."/>
            <person name="Haridas S."/>
            <person name="Hughes K."/>
            <person name="Justo A."/>
            <person name="Karasinski D."/>
            <person name="Kautmanova I."/>
            <person name="Kiss B."/>
            <person name="Kocsube S."/>
            <person name="Kotiranta H."/>
            <person name="LaButti K.M."/>
            <person name="Lechner B.E."/>
            <person name="Liimatainen K."/>
            <person name="Lipzen A."/>
            <person name="Lukacs Z."/>
            <person name="Mihaltcheva S."/>
            <person name="Morgado L.N."/>
            <person name="Niskanen T."/>
            <person name="Noordeloos M.E."/>
            <person name="Ohm R.A."/>
            <person name="Ortiz-Santana B."/>
            <person name="Ovrebo C."/>
            <person name="Racz N."/>
            <person name="Riley R."/>
            <person name="Savchenko A."/>
            <person name="Shiryaev A."/>
            <person name="Soop K."/>
            <person name="Spirin V."/>
            <person name="Szebenyi C."/>
            <person name="Tomsovsky M."/>
            <person name="Tulloss R.E."/>
            <person name="Uehling J."/>
            <person name="Grigoriev I.V."/>
            <person name="Vagvolgyi C."/>
            <person name="Papp T."/>
            <person name="Martin F.M."/>
            <person name="Miettinen O."/>
            <person name="Hibbett D.S."/>
            <person name="Nagy L.G."/>
        </authorList>
    </citation>
    <scope>NUCLEOTIDE SEQUENCE [LARGE SCALE GENOMIC DNA]</scope>
    <source>
        <strain evidence="1 2">CBS 309.79</strain>
    </source>
</reference>
<accession>A0A5C3Q4G3</accession>
<dbReference type="Proteomes" id="UP000305067">
    <property type="component" value="Unassembled WGS sequence"/>
</dbReference>
<dbReference type="EMBL" id="ML178861">
    <property type="protein sequence ID" value="TFK96416.1"/>
    <property type="molecule type" value="Genomic_DNA"/>
</dbReference>
<dbReference type="AlphaFoldDB" id="A0A5C3Q4G3"/>
<organism evidence="1 2">
    <name type="scientific">Pterulicium gracile</name>
    <dbReference type="NCBI Taxonomy" id="1884261"/>
    <lineage>
        <taxon>Eukaryota</taxon>
        <taxon>Fungi</taxon>
        <taxon>Dikarya</taxon>
        <taxon>Basidiomycota</taxon>
        <taxon>Agaricomycotina</taxon>
        <taxon>Agaricomycetes</taxon>
        <taxon>Agaricomycetidae</taxon>
        <taxon>Agaricales</taxon>
        <taxon>Pleurotineae</taxon>
        <taxon>Pterulaceae</taxon>
        <taxon>Pterulicium</taxon>
    </lineage>
</organism>
<dbReference type="OrthoDB" id="2827290at2759"/>
<name>A0A5C3Q4G3_9AGAR</name>
<proteinExistence type="predicted"/>